<feature type="region of interest" description="Disordered" evidence="1">
    <location>
        <begin position="1"/>
        <end position="46"/>
    </location>
</feature>
<feature type="region of interest" description="Disordered" evidence="1">
    <location>
        <begin position="60"/>
        <end position="91"/>
    </location>
</feature>
<dbReference type="Proteomes" id="UP001445076">
    <property type="component" value="Unassembled WGS sequence"/>
</dbReference>
<comment type="caution">
    <text evidence="2">The sequence shown here is derived from an EMBL/GenBank/DDBJ whole genome shotgun (WGS) entry which is preliminary data.</text>
</comment>
<organism evidence="2 3">
    <name type="scientific">Cherax quadricarinatus</name>
    <name type="common">Australian red claw crayfish</name>
    <dbReference type="NCBI Taxonomy" id="27406"/>
    <lineage>
        <taxon>Eukaryota</taxon>
        <taxon>Metazoa</taxon>
        <taxon>Ecdysozoa</taxon>
        <taxon>Arthropoda</taxon>
        <taxon>Crustacea</taxon>
        <taxon>Multicrustacea</taxon>
        <taxon>Malacostraca</taxon>
        <taxon>Eumalacostraca</taxon>
        <taxon>Eucarida</taxon>
        <taxon>Decapoda</taxon>
        <taxon>Pleocyemata</taxon>
        <taxon>Astacidea</taxon>
        <taxon>Parastacoidea</taxon>
        <taxon>Parastacidae</taxon>
        <taxon>Cherax</taxon>
    </lineage>
</organism>
<keyword evidence="3" id="KW-1185">Reference proteome</keyword>
<evidence type="ECO:0000256" key="1">
    <source>
        <dbReference type="SAM" id="MobiDB-lite"/>
    </source>
</evidence>
<dbReference type="EMBL" id="JARKIK010000060">
    <property type="protein sequence ID" value="KAK8731644.1"/>
    <property type="molecule type" value="Genomic_DNA"/>
</dbReference>
<protein>
    <submittedName>
        <fullName evidence="2">Uncharacterized protein</fullName>
    </submittedName>
</protein>
<sequence length="91" mass="9985">MRDMRDPRMGGMESALRSAQAEAALRLVNHEGRPSPQHQGGDLSDSIRLQEMRMEQALRLHGDPRALATSLPGPLGFPLAPPQHQPQQQSA</sequence>
<gene>
    <name evidence="2" type="ORF">OTU49_007404</name>
</gene>
<evidence type="ECO:0000313" key="3">
    <source>
        <dbReference type="Proteomes" id="UP001445076"/>
    </source>
</evidence>
<evidence type="ECO:0000313" key="2">
    <source>
        <dbReference type="EMBL" id="KAK8731644.1"/>
    </source>
</evidence>
<accession>A0AAW0WW72</accession>
<reference evidence="2 3" key="1">
    <citation type="journal article" date="2024" name="BMC Genomics">
        <title>Genome assembly of redclaw crayfish (Cherax quadricarinatus) provides insights into its immune adaptation and hypoxia tolerance.</title>
        <authorList>
            <person name="Liu Z."/>
            <person name="Zheng J."/>
            <person name="Li H."/>
            <person name="Fang K."/>
            <person name="Wang S."/>
            <person name="He J."/>
            <person name="Zhou D."/>
            <person name="Weng S."/>
            <person name="Chi M."/>
            <person name="Gu Z."/>
            <person name="He J."/>
            <person name="Li F."/>
            <person name="Wang M."/>
        </authorList>
    </citation>
    <scope>NUCLEOTIDE SEQUENCE [LARGE SCALE GENOMIC DNA]</scope>
    <source>
        <strain evidence="2">ZL_2023a</strain>
    </source>
</reference>
<name>A0AAW0WW72_CHEQU</name>
<dbReference type="AlphaFoldDB" id="A0AAW0WW72"/>
<proteinExistence type="predicted"/>